<organism evidence="4 5">
    <name type="scientific">Cellulomonas iranensis</name>
    <dbReference type="NCBI Taxonomy" id="76862"/>
    <lineage>
        <taxon>Bacteria</taxon>
        <taxon>Bacillati</taxon>
        <taxon>Actinomycetota</taxon>
        <taxon>Actinomycetes</taxon>
        <taxon>Micrococcales</taxon>
        <taxon>Cellulomonadaceae</taxon>
        <taxon>Cellulomonas</taxon>
    </lineage>
</organism>
<evidence type="ECO:0000256" key="2">
    <source>
        <dbReference type="SAM" id="Phobius"/>
    </source>
</evidence>
<dbReference type="Proteomes" id="UP001240250">
    <property type="component" value="Unassembled WGS sequence"/>
</dbReference>
<dbReference type="Gene3D" id="2.60.40.3440">
    <property type="match status" value="1"/>
</dbReference>
<evidence type="ECO:0000256" key="1">
    <source>
        <dbReference type="SAM" id="MobiDB-lite"/>
    </source>
</evidence>
<dbReference type="InterPro" id="IPR008966">
    <property type="entry name" value="Adhesion_dom_sf"/>
</dbReference>
<dbReference type="InterPro" id="IPR047589">
    <property type="entry name" value="DUF11_rpt"/>
</dbReference>
<evidence type="ECO:0000313" key="5">
    <source>
        <dbReference type="Proteomes" id="UP001240250"/>
    </source>
</evidence>
<keyword evidence="2" id="KW-1133">Transmembrane helix</keyword>
<keyword evidence="2" id="KW-0812">Transmembrane</keyword>
<dbReference type="RefSeq" id="WP_070320623.1">
    <property type="nucleotide sequence ID" value="NZ_JAUSVM010000001.1"/>
</dbReference>
<accession>A0ABU0GHT2</accession>
<dbReference type="SUPFAM" id="SSF49401">
    <property type="entry name" value="Bacterial adhesins"/>
    <property type="match status" value="1"/>
</dbReference>
<dbReference type="InterPro" id="IPR041690">
    <property type="entry name" value="Cadherin_5"/>
</dbReference>
<dbReference type="Pfam" id="PF17963">
    <property type="entry name" value="Big_9"/>
    <property type="match status" value="6"/>
</dbReference>
<sequence length="1450" mass="145138">MAQTQEARGARRGTGAHASRRGRRGSAALAAAVVAALLAPLALVGLAAPAAAAEYRPFGSVFSTNTNGEILLSANTLMTCTTGANNCAAVRDGSSSTNLSNNDHTMRYVDVDGDASTFNSSSAELAIPAGGSVLWARLYWGGRTAAANTAGADATLRDRAVLRVPGATSYATVTAAHVDVAPDRAYQSFVDVTDLVTAAGSGSYMVGNVQSSANGTNNYAGWTLVVAVADPAAPARNLTVFDGFGSVANGDPLPEFTVDGFITPPTGDIRTSVGVVTYEGDRGLVGDQLLLNGLPLTDAENPANNAFNSTITRAGVDRAFLAGAAADGSRRNPAYRNQLGFDADVFTVGSDYIPNGATSARFRLTTGGEQFFPGVVTFSTELYDPTLLGHKSVTDLNGGDVRRGDVLEYSVPVSNIGLDVASDSRFFDAIPTGTTYVPGSLQVDGQPLTDAEGDDDGYYAQDPSGHVVVHLGTGADASRGGDIPITVGPDPAHVVTFRVRVDDAAPAGVELVNAAAMTYRGHTTRAAASSATNVVQRPVAEPATAGQTPPVAQPYVRTFTPRSATPGLRVDVLADARDAEGGPLRTVAVTDAAGGSVTIGTDGALTYTPRADFAGRDVFTYTIEDPTGLRSTAAVQVVVVNEAPVVGDDTATSTGGPVTIAALANDSDPNGDAIAYRSVPTTTPHGTVTVDDQQRLVYTPAPGFRGTDAFDYTVEDSRGAATTGRVTVTVGNGAPVAQGETLRVNPGSSTPIALLANDSDPNGDPVRVEVVTPFTQGTATVDPATGVATYVAPANPTGPATMTYRVADDQTPAGRSDVVTVTVTFNGAPLAGDRTVDVPEGDADVVVDVAGAASDPDGDALTFAVGTAPAHGSAVVTGAGGVRYTPAAGWAGTDTFTYTATDPMGLTATGTVTVTTPNVAPTVTTSGASVATDGLLAGVDVLQHASDVNVGPTDQVLRVTGATADHGAQVTVNPDGTLDVRPATGYRGTVTVTFTVSDGAGGSVDGTLVVTVANAAPRVLPDTAATDTDTAVLVDVLGNDDDANGDVLTVVPASLTVPVDAAGTPRGGVEVVDGQVRYTPPAGWAGVVTFSYDATDGLAAGTASVTVTVRNAAPVTHAARVTTPAGVPATVDLVARTTDANLGATDQQLVVTGAAADADAQVVLTDDARGVVVTGAPGFKGDVTVTYTVSDGAGGTADGVLVVTVANAAPVVPPRGPDATPYGTPVVVDVLDGVTDANDDALTVTEVGTAVDADGTPRGTVTLVDGVVTYTPPTGWSGDVTFEFAVSDGTDTSRGTVTVTVGNGAPVVPATTVTVGNAGPSAIDVLAGASDPEGGELTVVDVEQPATGTVTVVDGRLVYTPEPGFVGSVTITFTVADPQGARTVSTVTVQVVAAAAGGTTPVAVEAVPAPAGDALAVTGAQVAGVGAAAVLVLLVGAGLVVARRRWTHAG</sequence>
<keyword evidence="2" id="KW-0472">Membrane</keyword>
<feature type="domain" description="Cadherin-like" evidence="3">
    <location>
        <begin position="1111"/>
        <end position="1205"/>
    </location>
</feature>
<feature type="domain" description="Cadherin-like" evidence="3">
    <location>
        <begin position="1207"/>
        <end position="1301"/>
    </location>
</feature>
<feature type="domain" description="Cadherin-like" evidence="3">
    <location>
        <begin position="918"/>
        <end position="1012"/>
    </location>
</feature>
<gene>
    <name evidence="4" type="ORF">JO380_001304</name>
</gene>
<dbReference type="NCBIfam" id="NF012211">
    <property type="entry name" value="tand_rpt_95"/>
    <property type="match status" value="8"/>
</dbReference>
<reference evidence="4 5" key="1">
    <citation type="submission" date="2023-07" db="EMBL/GenBank/DDBJ databases">
        <title>Sequencing the genomes of 1000 actinobacteria strains.</title>
        <authorList>
            <person name="Klenk H.-P."/>
        </authorList>
    </citation>
    <scope>NUCLEOTIDE SEQUENCE [LARGE SCALE GENOMIC DNA]</scope>
    <source>
        <strain evidence="4 5">DSM 14785</strain>
    </source>
</reference>
<evidence type="ECO:0000259" key="3">
    <source>
        <dbReference type="Pfam" id="PF17892"/>
    </source>
</evidence>
<proteinExistence type="predicted"/>
<comment type="caution">
    <text evidence="4">The sequence shown here is derived from an EMBL/GenBank/DDBJ whole genome shotgun (WGS) entry which is preliminary data.</text>
</comment>
<dbReference type="NCBIfam" id="TIGR01451">
    <property type="entry name" value="B_ant_repeat"/>
    <property type="match status" value="1"/>
</dbReference>
<dbReference type="EMBL" id="JAUSVM010000001">
    <property type="protein sequence ID" value="MDQ0424923.1"/>
    <property type="molecule type" value="Genomic_DNA"/>
</dbReference>
<protein>
    <submittedName>
        <fullName evidence="4">Repeat protein (TIGR01451 family)</fullName>
    </submittedName>
</protein>
<name>A0ABU0GHT2_9CELL</name>
<dbReference type="Pfam" id="PF17892">
    <property type="entry name" value="Cadherin_5"/>
    <property type="match status" value="3"/>
</dbReference>
<feature type="region of interest" description="Disordered" evidence="1">
    <location>
        <begin position="1"/>
        <end position="22"/>
    </location>
</feature>
<dbReference type="Gene3D" id="2.60.40.2810">
    <property type="match status" value="6"/>
</dbReference>
<keyword evidence="5" id="KW-1185">Reference proteome</keyword>
<evidence type="ECO:0000313" key="4">
    <source>
        <dbReference type="EMBL" id="MDQ0424923.1"/>
    </source>
</evidence>
<feature type="transmembrane region" description="Helical" evidence="2">
    <location>
        <begin position="1422"/>
        <end position="1442"/>
    </location>
</feature>